<name>A0A9Q9C3Y2_ENCHE</name>
<dbReference type="Pfam" id="PF14327">
    <property type="entry name" value="CSTF2_hinge"/>
    <property type="match status" value="1"/>
</dbReference>
<reference evidence="3" key="1">
    <citation type="submission" date="2021-05" db="EMBL/GenBank/DDBJ databases">
        <title>Encephalitozoon hellem ATCC 50604 Complete Genome.</title>
        <authorList>
            <person name="Mascarenhas dos Santos A.C."/>
            <person name="Julian A.T."/>
            <person name="Pombert J.-F."/>
        </authorList>
    </citation>
    <scope>NUCLEOTIDE SEQUENCE</scope>
    <source>
        <strain evidence="3">ATCC 50604</strain>
    </source>
</reference>
<keyword evidence="4" id="KW-0687">Ribonucleoprotein</keyword>
<proteinExistence type="predicted"/>
<evidence type="ECO:0000313" key="4">
    <source>
        <dbReference type="EMBL" id="WEL39187.1"/>
    </source>
</evidence>
<dbReference type="AlphaFoldDB" id="A0A9Q9C3Y2"/>
<evidence type="ECO:0000313" key="6">
    <source>
        <dbReference type="Proteomes" id="UP001217963"/>
    </source>
</evidence>
<dbReference type="Proteomes" id="UP001059546">
    <property type="component" value="Chromosome VIII"/>
</dbReference>
<dbReference type="InterPro" id="IPR035979">
    <property type="entry name" value="RBD_domain_sf"/>
</dbReference>
<dbReference type="OrthoDB" id="272703at2759"/>
<gene>
    <name evidence="3" type="ORF">GPU96_08g14800</name>
    <name evidence="4" type="ORF">PFJ87_08g00450</name>
</gene>
<dbReference type="PANTHER" id="PTHR45735">
    <property type="entry name" value="CLEAVAGE STIMULATION FACTOR SUBUNIT 2"/>
    <property type="match status" value="1"/>
</dbReference>
<evidence type="ECO:0000313" key="5">
    <source>
        <dbReference type="Proteomes" id="UP001059546"/>
    </source>
</evidence>
<evidence type="ECO:0000259" key="2">
    <source>
        <dbReference type="PROSITE" id="PS50102"/>
    </source>
</evidence>
<dbReference type="InterPro" id="IPR012677">
    <property type="entry name" value="Nucleotide-bd_a/b_plait_sf"/>
</dbReference>
<dbReference type="InterPro" id="IPR025742">
    <property type="entry name" value="CSTF2_hinge"/>
</dbReference>
<reference evidence="4 6" key="2">
    <citation type="submission" date="2023-02" db="EMBL/GenBank/DDBJ databases">
        <title>Encephalitozoon hellem ATCC 50451 complete genome.</title>
        <authorList>
            <person name="Mascarenhas dos Santos A.C."/>
            <person name="Julian A.T."/>
            <person name="Pombert J.-F."/>
        </authorList>
    </citation>
    <scope>NUCLEOTIDE SEQUENCE [LARGE SCALE GENOMIC DNA]</scope>
    <source>
        <strain evidence="4 6">ATCC 50451</strain>
    </source>
</reference>
<accession>A0A9Q9C3Y2</accession>
<dbReference type="PROSITE" id="PS50102">
    <property type="entry name" value="RRM"/>
    <property type="match status" value="1"/>
</dbReference>
<dbReference type="SUPFAM" id="SSF54928">
    <property type="entry name" value="RNA-binding domain, RBD"/>
    <property type="match status" value="1"/>
</dbReference>
<dbReference type="GO" id="GO:0003729">
    <property type="term" value="F:mRNA binding"/>
    <property type="evidence" value="ECO:0007669"/>
    <property type="project" value="TreeGrafter"/>
</dbReference>
<keyword evidence="1" id="KW-0694">RNA-binding</keyword>
<dbReference type="Pfam" id="PF00076">
    <property type="entry name" value="RRM_1"/>
    <property type="match status" value="1"/>
</dbReference>
<sequence>MKSGCSIFVGNIDFEVPEERIIEELGAVGRVVSFRMVYDKTTGKSRGFGFCEYESPLIVEKALQNLKISFNGRPVKINYAENDMPAKSKEPDSQVPEIDNLINVLDAMDKDNLKEVLFYLRKLALDQPSYLRELLNKNSSLVYAIIHAALKLKLVDPGAVDEILKESFDLNKQKLQVLERICTISEDDLCFFPEDVRSKIKKVRGMVLKSRADK</sequence>
<dbReference type="GO" id="GO:0005847">
    <property type="term" value="C:mRNA cleavage and polyadenylation specificity factor complex"/>
    <property type="evidence" value="ECO:0007669"/>
    <property type="project" value="TreeGrafter"/>
</dbReference>
<dbReference type="Gene3D" id="3.30.70.330">
    <property type="match status" value="1"/>
</dbReference>
<dbReference type="Proteomes" id="UP001217963">
    <property type="component" value="Chromosome VIII"/>
</dbReference>
<evidence type="ECO:0000313" key="3">
    <source>
        <dbReference type="EMBL" id="UTX43711.1"/>
    </source>
</evidence>
<organism evidence="3 5">
    <name type="scientific">Encephalitozoon hellem</name>
    <name type="common">Microsporidian parasite</name>
    <dbReference type="NCBI Taxonomy" id="27973"/>
    <lineage>
        <taxon>Eukaryota</taxon>
        <taxon>Fungi</taxon>
        <taxon>Fungi incertae sedis</taxon>
        <taxon>Microsporidia</taxon>
        <taxon>Unikaryonidae</taxon>
        <taxon>Encephalitozoon</taxon>
    </lineage>
</organism>
<protein>
    <submittedName>
        <fullName evidence="3">Cleavage stimulation factor subunit 2</fullName>
    </submittedName>
    <submittedName>
        <fullName evidence="4">Heterogeneous nuclear ribonucleoprotein A1</fullName>
    </submittedName>
</protein>
<keyword evidence="6" id="KW-1185">Reference proteome</keyword>
<evidence type="ECO:0000256" key="1">
    <source>
        <dbReference type="PROSITE-ProRule" id="PRU00176"/>
    </source>
</evidence>
<dbReference type="EMBL" id="CP119069">
    <property type="protein sequence ID" value="WEL39187.1"/>
    <property type="molecule type" value="Genomic_DNA"/>
</dbReference>
<dbReference type="EMBL" id="CP075154">
    <property type="protein sequence ID" value="UTX43711.1"/>
    <property type="molecule type" value="Genomic_DNA"/>
</dbReference>
<feature type="domain" description="RRM" evidence="2">
    <location>
        <begin position="5"/>
        <end position="82"/>
    </location>
</feature>
<dbReference type="SMART" id="SM00360">
    <property type="entry name" value="RRM"/>
    <property type="match status" value="1"/>
</dbReference>
<dbReference type="GO" id="GO:1990904">
    <property type="term" value="C:ribonucleoprotein complex"/>
    <property type="evidence" value="ECO:0007669"/>
    <property type="project" value="UniProtKB-KW"/>
</dbReference>
<dbReference type="PANTHER" id="PTHR45735:SF2">
    <property type="entry name" value="CLEAVAGE STIMULATION FACTOR SUBUNIT 2"/>
    <property type="match status" value="1"/>
</dbReference>
<dbReference type="InterPro" id="IPR000504">
    <property type="entry name" value="RRM_dom"/>
</dbReference>